<dbReference type="InterPro" id="IPR016120">
    <property type="entry name" value="Sig_transdc_His_kin_SpoOB"/>
</dbReference>
<dbReference type="EC" id="2.7.13.3" evidence="3"/>
<dbReference type="FunFam" id="3.30.450.20:FF:000018">
    <property type="entry name" value="Sensor histidine kinase DcuS"/>
    <property type="match status" value="1"/>
</dbReference>
<dbReference type="GO" id="GO:0005886">
    <property type="term" value="C:plasma membrane"/>
    <property type="evidence" value="ECO:0007669"/>
    <property type="project" value="UniProtKB-SubCell"/>
</dbReference>
<dbReference type="Proteomes" id="UP000002171">
    <property type="component" value="Unassembled WGS sequence"/>
</dbReference>
<keyword evidence="13 14" id="KW-0472">Membrane</keyword>
<dbReference type="InterPro" id="IPR029151">
    <property type="entry name" value="Sensor-like_sf"/>
</dbReference>
<feature type="domain" description="Histidine kinase" evidence="15">
    <location>
        <begin position="340"/>
        <end position="535"/>
    </location>
</feature>
<dbReference type="InterPro" id="IPR005467">
    <property type="entry name" value="His_kinase_dom"/>
</dbReference>
<dbReference type="EMBL" id="AAOW01000014">
    <property type="protein sequence ID" value="EAR60766.1"/>
    <property type="molecule type" value="Genomic_DNA"/>
</dbReference>
<dbReference type="GO" id="GO:0005524">
    <property type="term" value="F:ATP binding"/>
    <property type="evidence" value="ECO:0007669"/>
    <property type="project" value="UniProtKB-KW"/>
</dbReference>
<keyword evidence="12" id="KW-0902">Two-component regulatory system</keyword>
<feature type="transmembrane region" description="Helical" evidence="14">
    <location>
        <begin position="175"/>
        <end position="198"/>
    </location>
</feature>
<dbReference type="CDD" id="cd16915">
    <property type="entry name" value="HATPase_DpiB-CitA-like"/>
    <property type="match status" value="1"/>
</dbReference>
<keyword evidence="17" id="KW-1185">Reference proteome</keyword>
<dbReference type="SUPFAM" id="SSF55890">
    <property type="entry name" value="Sporulation response regulatory protein Spo0B"/>
    <property type="match status" value="1"/>
</dbReference>
<dbReference type="NCBIfam" id="TIGR00229">
    <property type="entry name" value="sensory_box"/>
    <property type="match status" value="1"/>
</dbReference>
<dbReference type="InterPro" id="IPR035965">
    <property type="entry name" value="PAS-like_dom_sf"/>
</dbReference>
<dbReference type="SUPFAM" id="SSF103190">
    <property type="entry name" value="Sensory domain-like"/>
    <property type="match status" value="1"/>
</dbReference>
<keyword evidence="6" id="KW-0808">Transferase</keyword>
<organism evidence="16 17">
    <name type="scientific">Neptuniibacter caesariensis</name>
    <dbReference type="NCBI Taxonomy" id="207954"/>
    <lineage>
        <taxon>Bacteria</taxon>
        <taxon>Pseudomonadati</taxon>
        <taxon>Pseudomonadota</taxon>
        <taxon>Gammaproteobacteria</taxon>
        <taxon>Oceanospirillales</taxon>
        <taxon>Oceanospirillaceae</taxon>
        <taxon>Neptuniibacter</taxon>
    </lineage>
</organism>
<dbReference type="InterPro" id="IPR004358">
    <property type="entry name" value="Sig_transdc_His_kin-like_C"/>
</dbReference>
<evidence type="ECO:0000256" key="2">
    <source>
        <dbReference type="ARBA" id="ARBA00004651"/>
    </source>
</evidence>
<evidence type="ECO:0000256" key="9">
    <source>
        <dbReference type="ARBA" id="ARBA00022777"/>
    </source>
</evidence>
<dbReference type="InterPro" id="IPR033463">
    <property type="entry name" value="sCache_3"/>
</dbReference>
<accession>A0A7U8C4U1</accession>
<dbReference type="Gene3D" id="3.30.450.20">
    <property type="entry name" value="PAS domain"/>
    <property type="match status" value="2"/>
</dbReference>
<evidence type="ECO:0000256" key="7">
    <source>
        <dbReference type="ARBA" id="ARBA00022692"/>
    </source>
</evidence>
<keyword evidence="4" id="KW-1003">Cell membrane</keyword>
<sequence length="536" mass="59081">MKLLRRLKLKSRMILVLGLMALVQTGFIGLFAVHYLHQSLDEQIGQRALDVAKTIAATPQIIAAVQRRDSEYLQPISMRLAEETQARFVVIGDKDGVRLAHPRPEKIGHSMSDDEGDDNSPALVDGKGYLSKALGSMGWSMRGKTPIFSNETGEIVGLVSVGYHLDHVDQIIQRYSITLVAVIIASFLLSALIAVWFAHHFKQAIFGLEPEQIARLFDEQKATLESVREGIIAINAQGRITTFNRPAIETLGLPEDIELTGRHITEVLPESAMMEVLNTGEPQFDEEVWRQDHSIIANRLPLKQGEKITGVVSSFRRKDEVAMVSKKLTRIQQYADSLRSQSHEYSNKLHTIAGLIQIGATDEALALIGQESQSHQELINLLVSAVPDPILAGCLLGKYNRAREMGLQLEIDPESKMSALPEKLPREDLVSIIGNLIDNALEATWEHSGTGGKVTLSMTDLGRDLIFEIEDQGPGVEEQNQDKIFEKGFSSKEKEGHGFGLHLVKSLLGSIGGMVTCESAESGGSRFIVYIPKNQA</sequence>
<keyword evidence="9 16" id="KW-0418">Kinase</keyword>
<comment type="catalytic activity">
    <reaction evidence="1">
        <text>ATP + protein L-histidine = ADP + protein N-phospho-L-histidine.</text>
        <dbReference type="EC" id="2.7.13.3"/>
    </reaction>
</comment>
<dbReference type="PANTHER" id="PTHR43547">
    <property type="entry name" value="TWO-COMPONENT HISTIDINE KINASE"/>
    <property type="match status" value="1"/>
</dbReference>
<dbReference type="PRINTS" id="PR00344">
    <property type="entry name" value="BCTRLSENSOR"/>
</dbReference>
<dbReference type="InterPro" id="IPR013767">
    <property type="entry name" value="PAS_fold"/>
</dbReference>
<protein>
    <recommendedName>
        <fullName evidence="3">histidine kinase</fullName>
        <ecNumber evidence="3">2.7.13.3</ecNumber>
    </recommendedName>
</protein>
<keyword evidence="7 14" id="KW-0812">Transmembrane</keyword>
<dbReference type="PANTHER" id="PTHR43547:SF10">
    <property type="entry name" value="SENSOR HISTIDINE KINASE DCUS"/>
    <property type="match status" value="1"/>
</dbReference>
<dbReference type="GO" id="GO:0006355">
    <property type="term" value="P:regulation of DNA-templated transcription"/>
    <property type="evidence" value="ECO:0007669"/>
    <property type="project" value="InterPro"/>
</dbReference>
<evidence type="ECO:0000256" key="10">
    <source>
        <dbReference type="ARBA" id="ARBA00022840"/>
    </source>
</evidence>
<evidence type="ECO:0000256" key="11">
    <source>
        <dbReference type="ARBA" id="ARBA00022989"/>
    </source>
</evidence>
<evidence type="ECO:0000256" key="3">
    <source>
        <dbReference type="ARBA" id="ARBA00012438"/>
    </source>
</evidence>
<name>A0A7U8C4U1_NEPCE</name>
<keyword evidence="8" id="KW-0547">Nucleotide-binding</keyword>
<keyword evidence="11 14" id="KW-1133">Transmembrane helix</keyword>
<evidence type="ECO:0000256" key="14">
    <source>
        <dbReference type="SAM" id="Phobius"/>
    </source>
</evidence>
<comment type="caution">
    <text evidence="16">The sequence shown here is derived from an EMBL/GenBank/DDBJ whole genome shotgun (WGS) entry which is preliminary data.</text>
</comment>
<evidence type="ECO:0000313" key="17">
    <source>
        <dbReference type="Proteomes" id="UP000002171"/>
    </source>
</evidence>
<evidence type="ECO:0000256" key="13">
    <source>
        <dbReference type="ARBA" id="ARBA00023136"/>
    </source>
</evidence>
<dbReference type="InterPro" id="IPR036890">
    <property type="entry name" value="HATPase_C_sf"/>
</dbReference>
<evidence type="ECO:0000256" key="5">
    <source>
        <dbReference type="ARBA" id="ARBA00022553"/>
    </source>
</evidence>
<evidence type="ECO:0000256" key="12">
    <source>
        <dbReference type="ARBA" id="ARBA00023012"/>
    </source>
</evidence>
<evidence type="ECO:0000313" key="16">
    <source>
        <dbReference type="EMBL" id="EAR60766.1"/>
    </source>
</evidence>
<dbReference type="RefSeq" id="WP_007020438.1">
    <property type="nucleotide sequence ID" value="NZ_CH724125.1"/>
</dbReference>
<keyword evidence="10" id="KW-0067">ATP-binding</keyword>
<dbReference type="Pfam" id="PF14689">
    <property type="entry name" value="SPOB_a"/>
    <property type="match status" value="1"/>
</dbReference>
<dbReference type="SMART" id="SM00387">
    <property type="entry name" value="HATPase_c"/>
    <property type="match status" value="1"/>
</dbReference>
<dbReference type="InterPro" id="IPR000014">
    <property type="entry name" value="PAS"/>
</dbReference>
<dbReference type="Gene3D" id="3.30.565.10">
    <property type="entry name" value="Histidine kinase-like ATPase, C-terminal domain"/>
    <property type="match status" value="1"/>
</dbReference>
<evidence type="ECO:0000256" key="8">
    <source>
        <dbReference type="ARBA" id="ARBA00022741"/>
    </source>
</evidence>
<evidence type="ECO:0000256" key="6">
    <source>
        <dbReference type="ARBA" id="ARBA00022679"/>
    </source>
</evidence>
<gene>
    <name evidence="16" type="ORF">MED92_13863</name>
</gene>
<dbReference type="AlphaFoldDB" id="A0A7U8C4U1"/>
<dbReference type="OrthoDB" id="9792686at2"/>
<dbReference type="Gene3D" id="1.10.287.130">
    <property type="match status" value="1"/>
</dbReference>
<dbReference type="SMART" id="SM00091">
    <property type="entry name" value="PAS"/>
    <property type="match status" value="1"/>
</dbReference>
<dbReference type="Pfam" id="PF00989">
    <property type="entry name" value="PAS"/>
    <property type="match status" value="1"/>
</dbReference>
<dbReference type="CDD" id="cd00130">
    <property type="entry name" value="PAS"/>
    <property type="match status" value="1"/>
</dbReference>
<dbReference type="InterPro" id="IPR039506">
    <property type="entry name" value="SPOB_a"/>
</dbReference>
<dbReference type="GO" id="GO:0000155">
    <property type="term" value="F:phosphorelay sensor kinase activity"/>
    <property type="evidence" value="ECO:0007669"/>
    <property type="project" value="InterPro"/>
</dbReference>
<evidence type="ECO:0000256" key="4">
    <source>
        <dbReference type="ARBA" id="ARBA00022475"/>
    </source>
</evidence>
<dbReference type="SUPFAM" id="SSF55874">
    <property type="entry name" value="ATPase domain of HSP90 chaperone/DNA topoisomerase II/histidine kinase"/>
    <property type="match status" value="1"/>
</dbReference>
<evidence type="ECO:0000256" key="1">
    <source>
        <dbReference type="ARBA" id="ARBA00000085"/>
    </source>
</evidence>
<proteinExistence type="predicted"/>
<dbReference type="Pfam" id="PF17203">
    <property type="entry name" value="sCache_3_2"/>
    <property type="match status" value="1"/>
</dbReference>
<dbReference type="SUPFAM" id="SSF55785">
    <property type="entry name" value="PYP-like sensor domain (PAS domain)"/>
    <property type="match status" value="1"/>
</dbReference>
<reference evidence="16 17" key="1">
    <citation type="submission" date="2006-02" db="EMBL/GenBank/DDBJ databases">
        <authorList>
            <person name="Pinhassi J."/>
            <person name="Pedros-Alio C."/>
            <person name="Ferriera S."/>
            <person name="Johnson J."/>
            <person name="Kravitz S."/>
            <person name="Halpern A."/>
            <person name="Remington K."/>
            <person name="Beeson K."/>
            <person name="Tran B."/>
            <person name="Rogers Y.-H."/>
            <person name="Friedman R."/>
            <person name="Venter J.C."/>
        </authorList>
    </citation>
    <scope>NUCLEOTIDE SEQUENCE [LARGE SCALE GENOMIC DNA]</scope>
    <source>
        <strain evidence="16 17">MED92</strain>
    </source>
</reference>
<dbReference type="Pfam" id="PF02518">
    <property type="entry name" value="HATPase_c"/>
    <property type="match status" value="1"/>
</dbReference>
<comment type="subcellular location">
    <subcellularLocation>
        <location evidence="2">Cell membrane</location>
        <topology evidence="2">Multi-pass membrane protein</topology>
    </subcellularLocation>
</comment>
<dbReference type="InterPro" id="IPR003594">
    <property type="entry name" value="HATPase_dom"/>
</dbReference>
<evidence type="ECO:0000259" key="15">
    <source>
        <dbReference type="PROSITE" id="PS50109"/>
    </source>
</evidence>
<keyword evidence="5" id="KW-0597">Phosphoprotein</keyword>
<dbReference type="PROSITE" id="PS50109">
    <property type="entry name" value="HIS_KIN"/>
    <property type="match status" value="1"/>
</dbReference>
<feature type="transmembrane region" description="Helical" evidence="14">
    <location>
        <begin position="12"/>
        <end position="36"/>
    </location>
</feature>